<evidence type="ECO:0000256" key="9">
    <source>
        <dbReference type="ARBA" id="ARBA00023588"/>
    </source>
</evidence>
<evidence type="ECO:0000256" key="10">
    <source>
        <dbReference type="ARBA" id="ARBA00023603"/>
    </source>
</evidence>
<proteinExistence type="inferred from homology"/>
<sequence length="156" mass="18618">MLFTYLSFSISIIFISFIVGMIMTTLIRKTEFYSKKLSNLNFVKNEMTNKILGVEVIKWMIKNTFFKFLNPKLKFDKKMNISDVKTIRKEMTKAEIDHLFALIFVSVIIIWKIYNQEYLLAFIIFLINIVMNLLPSLLQQQNKRRIDKLILKFETN</sequence>
<evidence type="ECO:0000256" key="5">
    <source>
        <dbReference type="ARBA" id="ARBA00022729"/>
    </source>
</evidence>
<dbReference type="Proteomes" id="UP000183496">
    <property type="component" value="Unassembled WGS sequence"/>
</dbReference>
<protein>
    <recommendedName>
        <fullName evidence="11">Glycosyl-4,4'-diaponeurosporenoate acyltransferase</fullName>
    </recommendedName>
</protein>
<dbReference type="GO" id="GO:0016746">
    <property type="term" value="F:acyltransferase activity"/>
    <property type="evidence" value="ECO:0007669"/>
    <property type="project" value="UniProtKB-KW"/>
</dbReference>
<keyword evidence="15" id="KW-1185">Reference proteome</keyword>
<evidence type="ECO:0000313" key="15">
    <source>
        <dbReference type="Proteomes" id="UP000183496"/>
    </source>
</evidence>
<keyword evidence="6 13" id="KW-1133">Transmembrane helix</keyword>
<keyword evidence="5" id="KW-0732">Signal</keyword>
<organism evidence="14 15">
    <name type="scientific">Myroides profundi</name>
    <dbReference type="NCBI Taxonomy" id="480520"/>
    <lineage>
        <taxon>Bacteria</taxon>
        <taxon>Pseudomonadati</taxon>
        <taxon>Bacteroidota</taxon>
        <taxon>Flavobacteriia</taxon>
        <taxon>Flavobacteriales</taxon>
        <taxon>Flavobacteriaceae</taxon>
        <taxon>Myroides</taxon>
    </lineage>
</organism>
<evidence type="ECO:0000256" key="1">
    <source>
        <dbReference type="ARBA" id="ARBA00004162"/>
    </source>
</evidence>
<evidence type="ECO:0000256" key="13">
    <source>
        <dbReference type="SAM" id="Phobius"/>
    </source>
</evidence>
<keyword evidence="7 13" id="KW-0472">Membrane</keyword>
<keyword evidence="4 13" id="KW-0812">Transmembrane</keyword>
<evidence type="ECO:0000256" key="3">
    <source>
        <dbReference type="ARBA" id="ARBA00022679"/>
    </source>
</evidence>
<evidence type="ECO:0000256" key="7">
    <source>
        <dbReference type="ARBA" id="ARBA00023136"/>
    </source>
</evidence>
<evidence type="ECO:0000256" key="8">
    <source>
        <dbReference type="ARBA" id="ARBA00023315"/>
    </source>
</evidence>
<dbReference type="GO" id="GO:0005886">
    <property type="term" value="C:plasma membrane"/>
    <property type="evidence" value="ECO:0007669"/>
    <property type="project" value="UniProtKB-SubCell"/>
</dbReference>
<keyword evidence="8" id="KW-0012">Acyltransferase</keyword>
<evidence type="ECO:0000256" key="2">
    <source>
        <dbReference type="ARBA" id="ARBA00022475"/>
    </source>
</evidence>
<dbReference type="AlphaFoldDB" id="A0AAJ5BEL3"/>
<evidence type="ECO:0000256" key="4">
    <source>
        <dbReference type="ARBA" id="ARBA00022692"/>
    </source>
</evidence>
<feature type="transmembrane region" description="Helical" evidence="13">
    <location>
        <begin position="96"/>
        <end position="114"/>
    </location>
</feature>
<evidence type="ECO:0000256" key="11">
    <source>
        <dbReference type="ARBA" id="ARBA00023667"/>
    </source>
</evidence>
<feature type="transmembrane region" description="Helical" evidence="13">
    <location>
        <begin position="6"/>
        <end position="27"/>
    </location>
</feature>
<feature type="transmembrane region" description="Helical" evidence="13">
    <location>
        <begin position="120"/>
        <end position="138"/>
    </location>
</feature>
<dbReference type="Pfam" id="PF18927">
    <property type="entry name" value="CrtO"/>
    <property type="match status" value="1"/>
</dbReference>
<accession>A0AAJ5BEL3</accession>
<dbReference type="InterPro" id="IPR044021">
    <property type="entry name" value="CrtO"/>
</dbReference>
<dbReference type="KEGG" id="mpw:MPR_1234"/>
<evidence type="ECO:0000256" key="6">
    <source>
        <dbReference type="ARBA" id="ARBA00022989"/>
    </source>
</evidence>
<comment type="subcellular location">
    <subcellularLocation>
        <location evidence="1">Cell membrane</location>
        <topology evidence="1">Single-pass membrane protein</topology>
    </subcellularLocation>
</comment>
<name>A0AAJ5BEL3_MYRPR</name>
<reference evidence="14 15" key="1">
    <citation type="submission" date="2016-10" db="EMBL/GenBank/DDBJ databases">
        <authorList>
            <person name="Varghese N."/>
            <person name="Submissions S."/>
        </authorList>
    </citation>
    <scope>NUCLEOTIDE SEQUENCE [LARGE SCALE GENOMIC DNA]</scope>
    <source>
        <strain evidence="15">DSM 19823 / KCTC 23066 / CCTCC M 208030 / D25</strain>
    </source>
</reference>
<evidence type="ECO:0000256" key="12">
    <source>
        <dbReference type="ARBA" id="ARBA00025324"/>
    </source>
</evidence>
<evidence type="ECO:0000313" key="14">
    <source>
        <dbReference type="EMBL" id="SER18712.1"/>
    </source>
</evidence>
<comment type="function">
    <text evidence="12">Catalyzes the acylation of glycosyl-4,4'-diaponeurosporenoate, i.e. the esterification of glucose at the C6'' position with the carboxyl group of the C(15) fatty acid 12-methyltetradecanoic acid, to yield staphyloxanthin. This is the last step in the biosynthesis of this orange pigment, present in most staphylococci strains.</text>
</comment>
<gene>
    <name evidence="14" type="ORF">SAMN04488089_110122</name>
</gene>
<dbReference type="EMBL" id="FOFY01000010">
    <property type="protein sequence ID" value="SER18712.1"/>
    <property type="molecule type" value="Genomic_DNA"/>
</dbReference>
<comment type="similarity">
    <text evidence="10">Belongs to the acyltransferase CrtO family.</text>
</comment>
<keyword evidence="3" id="KW-0808">Transferase</keyword>
<keyword evidence="2" id="KW-1003">Cell membrane</keyword>
<comment type="pathway">
    <text evidence="9">Carotenoid biosynthesis; staphyloxanthin biosynthesis; staphyloxanthin from farnesyl diphosphate: step 5/5.</text>
</comment>
<comment type="caution">
    <text evidence="14">The sequence shown here is derived from an EMBL/GenBank/DDBJ whole genome shotgun (WGS) entry which is preliminary data.</text>
</comment>